<proteinExistence type="predicted"/>
<gene>
    <name evidence="1" type="ORF">OBRU01_14041</name>
</gene>
<dbReference type="Proteomes" id="UP000037510">
    <property type="component" value="Unassembled WGS sequence"/>
</dbReference>
<name>A0A0L7L6A9_OPEBR</name>
<dbReference type="AlphaFoldDB" id="A0A0L7L6A9"/>
<evidence type="ECO:0000313" key="1">
    <source>
        <dbReference type="EMBL" id="KOB70846.1"/>
    </source>
</evidence>
<feature type="non-terminal residue" evidence="1">
    <location>
        <position position="109"/>
    </location>
</feature>
<reference evidence="1 2" key="1">
    <citation type="journal article" date="2015" name="Genome Biol. Evol.">
        <title>The genome of winter moth (Operophtera brumata) provides a genomic perspective on sexual dimorphism and phenology.</title>
        <authorList>
            <person name="Derks M.F."/>
            <person name="Smit S."/>
            <person name="Salis L."/>
            <person name="Schijlen E."/>
            <person name="Bossers A."/>
            <person name="Mateman C."/>
            <person name="Pijl A.S."/>
            <person name="de Ridder D."/>
            <person name="Groenen M.A."/>
            <person name="Visser M.E."/>
            <person name="Megens H.J."/>
        </authorList>
    </citation>
    <scope>NUCLEOTIDE SEQUENCE [LARGE SCALE GENOMIC DNA]</scope>
    <source>
        <strain evidence="1">WM2013NL</strain>
        <tissue evidence="1">Head and thorax</tissue>
    </source>
</reference>
<keyword evidence="2" id="KW-1185">Reference proteome</keyword>
<comment type="caution">
    <text evidence="1">The sequence shown here is derived from an EMBL/GenBank/DDBJ whole genome shotgun (WGS) entry which is preliminary data.</text>
</comment>
<organism evidence="1 2">
    <name type="scientific">Operophtera brumata</name>
    <name type="common">Winter moth</name>
    <name type="synonym">Phalaena brumata</name>
    <dbReference type="NCBI Taxonomy" id="104452"/>
    <lineage>
        <taxon>Eukaryota</taxon>
        <taxon>Metazoa</taxon>
        <taxon>Ecdysozoa</taxon>
        <taxon>Arthropoda</taxon>
        <taxon>Hexapoda</taxon>
        <taxon>Insecta</taxon>
        <taxon>Pterygota</taxon>
        <taxon>Neoptera</taxon>
        <taxon>Endopterygota</taxon>
        <taxon>Lepidoptera</taxon>
        <taxon>Glossata</taxon>
        <taxon>Ditrysia</taxon>
        <taxon>Geometroidea</taxon>
        <taxon>Geometridae</taxon>
        <taxon>Larentiinae</taxon>
        <taxon>Operophtera</taxon>
    </lineage>
</organism>
<sequence>MQSTTTYTYIAISMKDSRGFPAELKMKDSAAWQNGEIEKQIYNLQEDLQQSDYSWDHDDDLQRESGKHKILLENIDKEWRLDSESKVNEQKHGLQWRIYRHLLIILTTS</sequence>
<dbReference type="EMBL" id="JTDY01002726">
    <property type="protein sequence ID" value="KOB70846.1"/>
    <property type="molecule type" value="Genomic_DNA"/>
</dbReference>
<evidence type="ECO:0000313" key="2">
    <source>
        <dbReference type="Proteomes" id="UP000037510"/>
    </source>
</evidence>
<protein>
    <submittedName>
        <fullName evidence="1">UPF0594 protein</fullName>
    </submittedName>
</protein>
<accession>A0A0L7L6A9</accession>